<evidence type="ECO:0000256" key="1">
    <source>
        <dbReference type="SAM" id="Phobius"/>
    </source>
</evidence>
<evidence type="ECO:0000313" key="2">
    <source>
        <dbReference type="EMBL" id="GET37669.1"/>
    </source>
</evidence>
<protein>
    <recommendedName>
        <fullName evidence="4">GRAM domain-containing protein</fullName>
    </recommendedName>
</protein>
<feature type="transmembrane region" description="Helical" evidence="1">
    <location>
        <begin position="16"/>
        <end position="40"/>
    </location>
</feature>
<dbReference type="AlphaFoldDB" id="A0AAV3X6D6"/>
<proteinExistence type="predicted"/>
<keyword evidence="1" id="KW-0812">Transmembrane</keyword>
<reference evidence="2" key="1">
    <citation type="submission" date="2019-10" db="EMBL/GenBank/DDBJ databases">
        <title>Draft genome sequece of Microseira wollei NIES-4236.</title>
        <authorList>
            <person name="Yamaguchi H."/>
            <person name="Suzuki S."/>
            <person name="Kawachi M."/>
        </authorList>
    </citation>
    <scope>NUCLEOTIDE SEQUENCE</scope>
    <source>
        <strain evidence="2">NIES-4236</strain>
    </source>
</reference>
<organism evidence="2 3">
    <name type="scientific">Microseira wollei NIES-4236</name>
    <dbReference type="NCBI Taxonomy" id="2530354"/>
    <lineage>
        <taxon>Bacteria</taxon>
        <taxon>Bacillati</taxon>
        <taxon>Cyanobacteriota</taxon>
        <taxon>Cyanophyceae</taxon>
        <taxon>Oscillatoriophycideae</taxon>
        <taxon>Aerosakkonematales</taxon>
        <taxon>Aerosakkonemataceae</taxon>
        <taxon>Microseira</taxon>
    </lineage>
</organism>
<dbReference type="EMBL" id="BLAY01000032">
    <property type="protein sequence ID" value="GET37669.1"/>
    <property type="molecule type" value="Genomic_DNA"/>
</dbReference>
<gene>
    <name evidence="2" type="ORF">MiSe_24230</name>
</gene>
<keyword evidence="1" id="KW-1133">Transmembrane helix</keyword>
<name>A0AAV3X6D6_9CYAN</name>
<keyword evidence="3" id="KW-1185">Reference proteome</keyword>
<dbReference type="Proteomes" id="UP001050975">
    <property type="component" value="Unassembled WGS sequence"/>
</dbReference>
<comment type="caution">
    <text evidence="2">The sequence shown here is derived from an EMBL/GenBank/DDBJ whole genome shotgun (WGS) entry which is preliminary data.</text>
</comment>
<evidence type="ECO:0008006" key="4">
    <source>
        <dbReference type="Google" id="ProtNLM"/>
    </source>
</evidence>
<evidence type="ECO:0000313" key="3">
    <source>
        <dbReference type="Proteomes" id="UP001050975"/>
    </source>
</evidence>
<keyword evidence="1" id="KW-0472">Membrane</keyword>
<sequence>MRRFLEAVKLMDGLTLGLAIAAVVVPLVGISLWVFFSVFLKRMQTSGQQRLHERFTDNQILRSETTANFFGLQSRGRGQLRGNGVLALTREEVWFSQFITREEIRIPLVEIQGVSLVNSHLGKRVIGRPVVKVEFQAATGGDAAAWLVGDPNGWKTAIESAMQART</sequence>
<accession>A0AAV3X6D6</accession>